<sequence>MEVEETNHFLSKKIKWAPFLRQIHVCVTVWCFYFISGLSAGTPTVVRPQIVRQYNSTTIISDNMFSWIASISSFSGTCCIIVLILLAHFFGRKKITILLTLIKLTAASVLCFSVNAMHIFISQLLYGIISAGIMTVFPMVITEYSSTEYRGIFLTLRPATFFWGIWTANAIGIFTHYRYIGILSIVISSYAFVTSFFMPESPYWLASKSKYDECVLAHRILKGDGDEAEKELDDMISAFKGMHRKNTKKSIQQHVRSYFKLVRQPEIWKPAALSLLVFSIYDFSGKYVFAVYAIELMKKLTGEESVAHITVLVLDGFSVLGMYIGAGMSKILKRRTMLLGNSAIGITFLLVLSLYLYLIKLSILSENSYAIIVLLVGYSLAICCGPMIMSTSIFGELVPMKARSFSVCVITSLYMAFNGTVTKIAPMMFQYLGLHGSFLVYGLCCAVCLILAFKYLPETKDKSLYEIAALFEKRKSEKSAETKLLELKNMQQ</sequence>
<evidence type="ECO:0000256" key="5">
    <source>
        <dbReference type="SAM" id="Phobius"/>
    </source>
</evidence>
<evidence type="ECO:0000256" key="2">
    <source>
        <dbReference type="ARBA" id="ARBA00022692"/>
    </source>
</evidence>
<dbReference type="PANTHER" id="PTHR48021:SF1">
    <property type="entry name" value="GH07001P-RELATED"/>
    <property type="match status" value="1"/>
</dbReference>
<feature type="transmembrane region" description="Helical" evidence="5">
    <location>
        <begin position="154"/>
        <end position="173"/>
    </location>
</feature>
<feature type="transmembrane region" description="Helical" evidence="5">
    <location>
        <begin position="306"/>
        <end position="326"/>
    </location>
</feature>
<feature type="transmembrane region" description="Helical" evidence="5">
    <location>
        <begin position="23"/>
        <end position="45"/>
    </location>
</feature>
<evidence type="ECO:0000256" key="3">
    <source>
        <dbReference type="ARBA" id="ARBA00022989"/>
    </source>
</evidence>
<feature type="transmembrane region" description="Helical" evidence="5">
    <location>
        <begin position="179"/>
        <end position="198"/>
    </location>
</feature>
<dbReference type="InterPro" id="IPR005828">
    <property type="entry name" value="MFS_sugar_transport-like"/>
</dbReference>
<feature type="transmembrane region" description="Helical" evidence="5">
    <location>
        <begin position="429"/>
        <end position="453"/>
    </location>
</feature>
<evidence type="ECO:0000259" key="6">
    <source>
        <dbReference type="PROSITE" id="PS50850"/>
    </source>
</evidence>
<feature type="transmembrane region" description="Helical" evidence="5">
    <location>
        <begin position="400"/>
        <end position="417"/>
    </location>
</feature>
<dbReference type="SUPFAM" id="SSF103473">
    <property type="entry name" value="MFS general substrate transporter"/>
    <property type="match status" value="1"/>
</dbReference>
<feature type="transmembrane region" description="Helical" evidence="5">
    <location>
        <begin position="65"/>
        <end position="90"/>
    </location>
</feature>
<protein>
    <recommendedName>
        <fullName evidence="6">Major facilitator superfamily (MFS) profile domain-containing protein</fullName>
    </recommendedName>
</protein>
<keyword evidence="3 5" id="KW-1133">Transmembrane helix</keyword>
<dbReference type="AlphaFoldDB" id="A0ABD0T320"/>
<evidence type="ECO:0000256" key="1">
    <source>
        <dbReference type="ARBA" id="ARBA00004141"/>
    </source>
</evidence>
<dbReference type="Proteomes" id="UP001549921">
    <property type="component" value="Unassembled WGS sequence"/>
</dbReference>
<feature type="transmembrane region" description="Helical" evidence="5">
    <location>
        <begin position="369"/>
        <end position="388"/>
    </location>
</feature>
<name>A0ABD0T320_LOXSC</name>
<dbReference type="InterPro" id="IPR050549">
    <property type="entry name" value="MFS_Trehalose_Transporter"/>
</dbReference>
<evidence type="ECO:0000256" key="4">
    <source>
        <dbReference type="ARBA" id="ARBA00023136"/>
    </source>
</evidence>
<gene>
    <name evidence="7" type="ORF">ABMA28_001826</name>
</gene>
<dbReference type="Pfam" id="PF00083">
    <property type="entry name" value="Sugar_tr"/>
    <property type="match status" value="1"/>
</dbReference>
<reference evidence="7 8" key="1">
    <citation type="submission" date="2024-06" db="EMBL/GenBank/DDBJ databases">
        <title>A chromosome-level genome assembly of beet webworm, Loxostege sticticalis.</title>
        <authorList>
            <person name="Zhang Y."/>
        </authorList>
    </citation>
    <scope>NUCLEOTIDE SEQUENCE [LARGE SCALE GENOMIC DNA]</scope>
    <source>
        <strain evidence="7">AQ028</strain>
        <tissue evidence="7">Male pupae</tissue>
    </source>
</reference>
<feature type="transmembrane region" description="Helical" evidence="5">
    <location>
        <begin position="338"/>
        <end position="357"/>
    </location>
</feature>
<comment type="subcellular location">
    <subcellularLocation>
        <location evidence="1">Membrane</location>
        <topology evidence="1">Multi-pass membrane protein</topology>
    </subcellularLocation>
</comment>
<dbReference type="InterPro" id="IPR020846">
    <property type="entry name" value="MFS_dom"/>
</dbReference>
<dbReference type="PROSITE" id="PS50850">
    <property type="entry name" value="MFS"/>
    <property type="match status" value="1"/>
</dbReference>
<feature type="transmembrane region" description="Helical" evidence="5">
    <location>
        <begin position="124"/>
        <end position="142"/>
    </location>
</feature>
<dbReference type="Gene3D" id="1.20.1250.20">
    <property type="entry name" value="MFS general substrate transporter like domains"/>
    <property type="match status" value="1"/>
</dbReference>
<dbReference type="EMBL" id="JBEDNZ010000011">
    <property type="protein sequence ID" value="KAL0832401.1"/>
    <property type="molecule type" value="Genomic_DNA"/>
</dbReference>
<comment type="caution">
    <text evidence="7">The sequence shown here is derived from an EMBL/GenBank/DDBJ whole genome shotgun (WGS) entry which is preliminary data.</text>
</comment>
<evidence type="ECO:0000313" key="8">
    <source>
        <dbReference type="Proteomes" id="UP001549921"/>
    </source>
</evidence>
<dbReference type="GO" id="GO:0016020">
    <property type="term" value="C:membrane"/>
    <property type="evidence" value="ECO:0007669"/>
    <property type="project" value="UniProtKB-SubCell"/>
</dbReference>
<accession>A0ABD0T320</accession>
<keyword evidence="2 5" id="KW-0812">Transmembrane</keyword>
<keyword evidence="4 5" id="KW-0472">Membrane</keyword>
<dbReference type="PANTHER" id="PTHR48021">
    <property type="match status" value="1"/>
</dbReference>
<feature type="transmembrane region" description="Helical" evidence="5">
    <location>
        <begin position="97"/>
        <end position="118"/>
    </location>
</feature>
<dbReference type="InterPro" id="IPR036259">
    <property type="entry name" value="MFS_trans_sf"/>
</dbReference>
<feature type="domain" description="Major facilitator superfamily (MFS) profile" evidence="6">
    <location>
        <begin position="25"/>
        <end position="460"/>
    </location>
</feature>
<evidence type="ECO:0000313" key="7">
    <source>
        <dbReference type="EMBL" id="KAL0832401.1"/>
    </source>
</evidence>
<organism evidence="7 8">
    <name type="scientific">Loxostege sticticalis</name>
    <name type="common">Beet webworm moth</name>
    <dbReference type="NCBI Taxonomy" id="481309"/>
    <lineage>
        <taxon>Eukaryota</taxon>
        <taxon>Metazoa</taxon>
        <taxon>Ecdysozoa</taxon>
        <taxon>Arthropoda</taxon>
        <taxon>Hexapoda</taxon>
        <taxon>Insecta</taxon>
        <taxon>Pterygota</taxon>
        <taxon>Neoptera</taxon>
        <taxon>Endopterygota</taxon>
        <taxon>Lepidoptera</taxon>
        <taxon>Glossata</taxon>
        <taxon>Ditrysia</taxon>
        <taxon>Pyraloidea</taxon>
        <taxon>Crambidae</taxon>
        <taxon>Pyraustinae</taxon>
        <taxon>Loxostege</taxon>
    </lineage>
</organism>
<proteinExistence type="predicted"/>